<dbReference type="RefSeq" id="WP_038284080.1">
    <property type="nucleotide sequence ID" value="NZ_JPME01000029.1"/>
</dbReference>
<dbReference type="GO" id="GO:0003677">
    <property type="term" value="F:DNA binding"/>
    <property type="evidence" value="ECO:0007669"/>
    <property type="project" value="UniProtKB-KW"/>
</dbReference>
<dbReference type="InterPro" id="IPR050313">
    <property type="entry name" value="Carb_Metab_HTH_regulators"/>
</dbReference>
<dbReference type="PANTHER" id="PTHR30363">
    <property type="entry name" value="HTH-TYPE TRANSCRIPTIONAL REGULATOR SRLR-RELATED"/>
    <property type="match status" value="1"/>
</dbReference>
<dbReference type="InterPro" id="IPR036388">
    <property type="entry name" value="WH-like_DNA-bd_sf"/>
</dbReference>
<dbReference type="Pfam" id="PF08220">
    <property type="entry name" value="HTH_DeoR"/>
    <property type="match status" value="1"/>
</dbReference>
<evidence type="ECO:0000313" key="5">
    <source>
        <dbReference type="EMBL" id="KEZ87834.1"/>
    </source>
</evidence>
<dbReference type="InterPro" id="IPR014036">
    <property type="entry name" value="DeoR-like_C"/>
</dbReference>
<dbReference type="GO" id="GO:0003700">
    <property type="term" value="F:DNA-binding transcription factor activity"/>
    <property type="evidence" value="ECO:0007669"/>
    <property type="project" value="InterPro"/>
</dbReference>
<evidence type="ECO:0000256" key="1">
    <source>
        <dbReference type="ARBA" id="ARBA00023015"/>
    </source>
</evidence>
<dbReference type="SMART" id="SM01134">
    <property type="entry name" value="DeoRC"/>
    <property type="match status" value="1"/>
</dbReference>
<evidence type="ECO:0000259" key="4">
    <source>
        <dbReference type="PROSITE" id="PS51000"/>
    </source>
</evidence>
<keyword evidence="3" id="KW-0804">Transcription</keyword>
<evidence type="ECO:0000256" key="2">
    <source>
        <dbReference type="ARBA" id="ARBA00023125"/>
    </source>
</evidence>
<dbReference type="PANTHER" id="PTHR30363:SF60">
    <property type="entry name" value="HTH-TYPE TRANSCRIPTIONAL REGULATOR IOLR"/>
    <property type="match status" value="1"/>
</dbReference>
<feature type="domain" description="HTH deoR-type" evidence="4">
    <location>
        <begin position="2"/>
        <end position="57"/>
    </location>
</feature>
<dbReference type="SUPFAM" id="SSF100950">
    <property type="entry name" value="NagB/RpiA/CoA transferase-like"/>
    <property type="match status" value="1"/>
</dbReference>
<gene>
    <name evidence="5" type="ORF">IO98_20380</name>
</gene>
<accession>A0A084JFV0</accession>
<evidence type="ECO:0000256" key="3">
    <source>
        <dbReference type="ARBA" id="ARBA00023163"/>
    </source>
</evidence>
<dbReference type="OrthoDB" id="9797223at2"/>
<dbReference type="InterPro" id="IPR037171">
    <property type="entry name" value="NagB/RpiA_transferase-like"/>
</dbReference>
<dbReference type="SUPFAM" id="SSF46785">
    <property type="entry name" value="Winged helix' DNA-binding domain"/>
    <property type="match status" value="1"/>
</dbReference>
<dbReference type="Gene3D" id="1.10.10.10">
    <property type="entry name" value="Winged helix-like DNA-binding domain superfamily/Winged helix DNA-binding domain"/>
    <property type="match status" value="1"/>
</dbReference>
<dbReference type="STRING" id="29354.IO98_20380"/>
<organism evidence="5 6">
    <name type="scientific">Lacrimispora celerecrescens</name>
    <dbReference type="NCBI Taxonomy" id="29354"/>
    <lineage>
        <taxon>Bacteria</taxon>
        <taxon>Bacillati</taxon>
        <taxon>Bacillota</taxon>
        <taxon>Clostridia</taxon>
        <taxon>Lachnospirales</taxon>
        <taxon>Lachnospiraceae</taxon>
        <taxon>Lacrimispora</taxon>
    </lineage>
</organism>
<dbReference type="Proteomes" id="UP000028525">
    <property type="component" value="Unassembled WGS sequence"/>
</dbReference>
<dbReference type="Pfam" id="PF00455">
    <property type="entry name" value="DeoRC"/>
    <property type="match status" value="1"/>
</dbReference>
<dbReference type="PROSITE" id="PS51000">
    <property type="entry name" value="HTH_DEOR_2"/>
    <property type="match status" value="1"/>
</dbReference>
<comment type="caution">
    <text evidence="5">The sequence shown here is derived from an EMBL/GenBank/DDBJ whole genome shotgun (WGS) entry which is preliminary data.</text>
</comment>
<name>A0A084JFV0_9FIRM</name>
<dbReference type="InterPro" id="IPR036390">
    <property type="entry name" value="WH_DNA-bd_sf"/>
</dbReference>
<evidence type="ECO:0000313" key="6">
    <source>
        <dbReference type="Proteomes" id="UP000028525"/>
    </source>
</evidence>
<keyword evidence="6" id="KW-1185">Reference proteome</keyword>
<dbReference type="SMART" id="SM00420">
    <property type="entry name" value="HTH_DEOR"/>
    <property type="match status" value="1"/>
</dbReference>
<keyword evidence="2" id="KW-0238">DNA-binding</keyword>
<sequence length="258" mass="28439">MRISRIDQLEQYILEHKTASIDALCEEFEISKNTLRRDLEILVARGSVEKVYGGVIACENASSVPNLVAFHERAGRNAQSKQRIAALAASYVRERDIIFIDSGTTTMNIVDHLSHLTTVTVITNSIQVINKAMNYPNINVIVLPGSLKRDTASLVGSSCVEYLEDYNIIRAFMACTGVSLQAGVCNASTEEYTIKKTALKKSQKHYLLADSSKFGRASLMTYGDIGQFDSILTERTPDDDFSSSCKELGCVIEIAPEL</sequence>
<reference evidence="5 6" key="1">
    <citation type="submission" date="2014-07" db="EMBL/GenBank/DDBJ databases">
        <title>Draft genome of Clostridium celerecrescens 152B isolated from sediments associated with methane hydrate from Krishna Godavari basin.</title>
        <authorList>
            <person name="Honkalas V.S."/>
            <person name="Dabir A.P."/>
            <person name="Arora P."/>
            <person name="Dhakephalkar P.K."/>
        </authorList>
    </citation>
    <scope>NUCLEOTIDE SEQUENCE [LARGE SCALE GENOMIC DNA]</scope>
    <source>
        <strain evidence="5 6">152B</strain>
    </source>
</reference>
<dbReference type="PROSITE" id="PS00894">
    <property type="entry name" value="HTH_DEOR_1"/>
    <property type="match status" value="1"/>
</dbReference>
<dbReference type="InterPro" id="IPR018356">
    <property type="entry name" value="Tscrpt_reg_HTH_DeoR_CS"/>
</dbReference>
<protein>
    <recommendedName>
        <fullName evidence="4">HTH deoR-type domain-containing protein</fullName>
    </recommendedName>
</protein>
<dbReference type="AlphaFoldDB" id="A0A084JFV0"/>
<dbReference type="Gene3D" id="3.40.50.1360">
    <property type="match status" value="1"/>
</dbReference>
<dbReference type="EMBL" id="JPME01000029">
    <property type="protein sequence ID" value="KEZ87834.1"/>
    <property type="molecule type" value="Genomic_DNA"/>
</dbReference>
<dbReference type="InterPro" id="IPR001034">
    <property type="entry name" value="DeoR_HTH"/>
</dbReference>
<keyword evidence="1" id="KW-0805">Transcription regulation</keyword>
<proteinExistence type="predicted"/>